<evidence type="ECO:0000313" key="5">
    <source>
        <dbReference type="EMBL" id="ARF09295.1"/>
    </source>
</evidence>
<reference evidence="5" key="1">
    <citation type="journal article" date="2017" name="Science">
        <title>Giant viruses with an expanded complement of translation system components.</title>
        <authorList>
            <person name="Schulz F."/>
            <person name="Yutin N."/>
            <person name="Ivanova N.N."/>
            <person name="Ortega D.R."/>
            <person name="Lee T.K."/>
            <person name="Vierheilig J."/>
            <person name="Daims H."/>
            <person name="Horn M."/>
            <person name="Wagner M."/>
            <person name="Jensen G.J."/>
            <person name="Kyrpides N.C."/>
            <person name="Koonin E.V."/>
            <person name="Woyke T."/>
        </authorList>
    </citation>
    <scope>NUCLEOTIDE SEQUENCE</scope>
    <source>
        <strain evidence="5">CTV1</strain>
    </source>
</reference>
<gene>
    <name evidence="5" type="ORF">Catovirus_2_244</name>
</gene>
<evidence type="ECO:0000256" key="3">
    <source>
        <dbReference type="ARBA" id="ARBA00022912"/>
    </source>
</evidence>
<name>A0A1V0SC57_9VIRU</name>
<dbReference type="Gene3D" id="3.60.40.10">
    <property type="entry name" value="PPM-type phosphatase domain"/>
    <property type="match status" value="1"/>
</dbReference>
<dbReference type="InterPro" id="IPR015655">
    <property type="entry name" value="PP2C"/>
</dbReference>
<dbReference type="InterPro" id="IPR001932">
    <property type="entry name" value="PPM-type_phosphatase-like_dom"/>
</dbReference>
<evidence type="ECO:0000256" key="1">
    <source>
        <dbReference type="ARBA" id="ARBA00022723"/>
    </source>
</evidence>
<dbReference type="EMBL" id="KY684084">
    <property type="protein sequence ID" value="ARF09295.1"/>
    <property type="molecule type" value="Genomic_DNA"/>
</dbReference>
<dbReference type="InterPro" id="IPR036457">
    <property type="entry name" value="PPM-type-like_dom_sf"/>
</dbReference>
<dbReference type="Pfam" id="PF00481">
    <property type="entry name" value="PP2C"/>
    <property type="match status" value="1"/>
</dbReference>
<keyword evidence="1" id="KW-0479">Metal-binding</keyword>
<keyword evidence="2" id="KW-0378">Hydrolase</keyword>
<proteinExistence type="predicted"/>
<evidence type="ECO:0000256" key="2">
    <source>
        <dbReference type="ARBA" id="ARBA00022801"/>
    </source>
</evidence>
<sequence>MDIHSVSLKGKRPQNEDKHSIILNIENEKPELLDVNFFGVYDGHGGKFVSKFLAKNLPNFFVDKRVKYPLKNSYINGVYVYLQNLLKEKFKEFSTNCGSTCLTVIHFRHEGQNFINVINSGDCRCVICTDNIAVALTKDHKPNWPEEKRRIEKLGGQIYYDGSDFRIKDLSVSRAFGDLDASPYVTNLPDIFKRKIENSDKFIIMACDGLWDVMSNSDAVNYILNECYDSTFEKRINKEINIARKLAEHAIAKGSTDNITILIIFLK</sequence>
<dbReference type="PROSITE" id="PS51746">
    <property type="entry name" value="PPM_2"/>
    <property type="match status" value="1"/>
</dbReference>
<dbReference type="PANTHER" id="PTHR47992">
    <property type="entry name" value="PROTEIN PHOSPHATASE"/>
    <property type="match status" value="1"/>
</dbReference>
<dbReference type="PROSITE" id="PS01032">
    <property type="entry name" value="PPM_1"/>
    <property type="match status" value="1"/>
</dbReference>
<dbReference type="CDD" id="cd00143">
    <property type="entry name" value="PP2Cc"/>
    <property type="match status" value="1"/>
</dbReference>
<protein>
    <submittedName>
        <fullName evidence="5">Serine/threonine protein phosphatase</fullName>
    </submittedName>
</protein>
<accession>A0A1V0SC57</accession>
<keyword evidence="3" id="KW-0904">Protein phosphatase</keyword>
<dbReference type="SMART" id="SM00332">
    <property type="entry name" value="PP2Cc"/>
    <property type="match status" value="1"/>
</dbReference>
<dbReference type="GO" id="GO:0046872">
    <property type="term" value="F:metal ion binding"/>
    <property type="evidence" value="ECO:0007669"/>
    <property type="project" value="UniProtKB-KW"/>
</dbReference>
<organism evidence="5">
    <name type="scientific">Catovirus CTV1</name>
    <dbReference type="NCBI Taxonomy" id="1977631"/>
    <lineage>
        <taxon>Viruses</taxon>
        <taxon>Varidnaviria</taxon>
        <taxon>Bamfordvirae</taxon>
        <taxon>Nucleocytoviricota</taxon>
        <taxon>Megaviricetes</taxon>
        <taxon>Imitervirales</taxon>
        <taxon>Mimiviridae</taxon>
        <taxon>Klosneuvirinae</taxon>
        <taxon>Catovirus</taxon>
    </lineage>
</organism>
<dbReference type="SUPFAM" id="SSF81606">
    <property type="entry name" value="PP2C-like"/>
    <property type="match status" value="1"/>
</dbReference>
<dbReference type="GO" id="GO:0004722">
    <property type="term" value="F:protein serine/threonine phosphatase activity"/>
    <property type="evidence" value="ECO:0007669"/>
    <property type="project" value="InterPro"/>
</dbReference>
<dbReference type="InterPro" id="IPR000222">
    <property type="entry name" value="PP2C_BS"/>
</dbReference>
<evidence type="ECO:0000259" key="4">
    <source>
        <dbReference type="PROSITE" id="PS51746"/>
    </source>
</evidence>
<feature type="domain" description="PPM-type phosphatase" evidence="4">
    <location>
        <begin position="2"/>
        <end position="266"/>
    </location>
</feature>